<protein>
    <submittedName>
        <fullName evidence="1">DUF116 domain-containing protein</fullName>
    </submittedName>
</protein>
<sequence>MEKMMKIIKKTIYAWADKIGHQKPAELAKQIVKILGLNERWINYTHIEIRNFLHEPAFREVPVEERAFFLPHCLRNAEKCKGKYEEEGLKCGKCGACQVKEIIEYAEKLGYEKIFVVPGGSMVVKLVKKYKPKATIGIACFNELMMAMDKMNEYGIPNIGSLLLKDGCRNTVANVEDIKEKLALGLRK</sequence>
<gene>
    <name evidence="1" type="ORF">DRO04_01555</name>
</gene>
<dbReference type="PIRSF" id="PIRSF006594">
    <property type="entry name" value="UCP006594"/>
    <property type="match status" value="1"/>
</dbReference>
<evidence type="ECO:0000313" key="2">
    <source>
        <dbReference type="Proteomes" id="UP000278031"/>
    </source>
</evidence>
<proteinExistence type="predicted"/>
<dbReference type="Pfam" id="PF01976">
    <property type="entry name" value="DUF116"/>
    <property type="match status" value="1"/>
</dbReference>
<reference evidence="1 2" key="1">
    <citation type="submission" date="2018-06" db="EMBL/GenBank/DDBJ databases">
        <title>Extensive metabolic versatility and redundancy in microbially diverse, dynamic hydrothermal sediments.</title>
        <authorList>
            <person name="Dombrowski N."/>
            <person name="Teske A."/>
            <person name="Baker B.J."/>
        </authorList>
    </citation>
    <scope>NUCLEOTIDE SEQUENCE [LARGE SCALE GENOMIC DNA]</scope>
    <source>
        <strain evidence="1">B51_G17</strain>
    </source>
</reference>
<dbReference type="AlphaFoldDB" id="A0A497JKG9"/>
<dbReference type="InterPro" id="IPR002829">
    <property type="entry name" value="DUF116"/>
</dbReference>
<dbReference type="Proteomes" id="UP000278031">
    <property type="component" value="Unassembled WGS sequence"/>
</dbReference>
<organism evidence="1 2">
    <name type="scientific">Candidatus Iainarchaeum sp</name>
    <dbReference type="NCBI Taxonomy" id="3101447"/>
    <lineage>
        <taxon>Archaea</taxon>
        <taxon>Candidatus Iainarchaeota</taxon>
        <taxon>Candidatus Iainarchaeia</taxon>
        <taxon>Candidatus Iainarchaeales</taxon>
        <taxon>Candidatus Iainarchaeaceae</taxon>
        <taxon>Candidatus Iainarchaeum</taxon>
    </lineage>
</organism>
<dbReference type="EMBL" id="QMWP01000044">
    <property type="protein sequence ID" value="RLG70618.1"/>
    <property type="molecule type" value="Genomic_DNA"/>
</dbReference>
<accession>A0A497JKG9</accession>
<dbReference type="PANTHER" id="PTHR43801">
    <property type="entry name" value="NUCLEOTIDE-BINDING PROTEIN-RELATED"/>
    <property type="match status" value="1"/>
</dbReference>
<dbReference type="PANTHER" id="PTHR43801:SF1">
    <property type="entry name" value="POLYPRENYL SYNTHETASE"/>
    <property type="match status" value="1"/>
</dbReference>
<evidence type="ECO:0000313" key="1">
    <source>
        <dbReference type="EMBL" id="RLG70618.1"/>
    </source>
</evidence>
<comment type="caution">
    <text evidence="1">The sequence shown here is derived from an EMBL/GenBank/DDBJ whole genome shotgun (WGS) entry which is preliminary data.</text>
</comment>
<name>A0A497JKG9_9ARCH</name>